<dbReference type="Proteomes" id="UP000722989">
    <property type="component" value="Unassembled WGS sequence"/>
</dbReference>
<feature type="transmembrane region" description="Helical" evidence="6">
    <location>
        <begin position="242"/>
        <end position="265"/>
    </location>
</feature>
<feature type="transmembrane region" description="Helical" evidence="6">
    <location>
        <begin position="107"/>
        <end position="129"/>
    </location>
</feature>
<keyword evidence="4 6" id="KW-1133">Transmembrane helix</keyword>
<dbReference type="RefSeq" id="WP_167929194.1">
    <property type="nucleotide sequence ID" value="NZ_JAATVY010000056.1"/>
</dbReference>
<dbReference type="PANTHER" id="PTHR30250">
    <property type="entry name" value="PST FAMILY PREDICTED COLANIC ACID TRANSPORTER"/>
    <property type="match status" value="1"/>
</dbReference>
<gene>
    <name evidence="7" type="ORF">HC031_31940</name>
</gene>
<reference evidence="7 8" key="1">
    <citation type="submission" date="2020-03" db="EMBL/GenBank/DDBJ databases">
        <title>WGS of the type strain of Planosporangium spp.</title>
        <authorList>
            <person name="Thawai C."/>
        </authorList>
    </citation>
    <scope>NUCLEOTIDE SEQUENCE [LARGE SCALE GENOMIC DNA]</scope>
    <source>
        <strain evidence="7 8">TBRC 5610</strain>
    </source>
</reference>
<accession>A0ABX0YA83</accession>
<keyword evidence="3 6" id="KW-0812">Transmembrane</keyword>
<feature type="transmembrane region" description="Helical" evidence="6">
    <location>
        <begin position="201"/>
        <end position="222"/>
    </location>
</feature>
<evidence type="ECO:0000256" key="1">
    <source>
        <dbReference type="ARBA" id="ARBA00004651"/>
    </source>
</evidence>
<comment type="subcellular location">
    <subcellularLocation>
        <location evidence="1">Cell membrane</location>
        <topology evidence="1">Multi-pass membrane protein</topology>
    </subcellularLocation>
</comment>
<organism evidence="7 8">
    <name type="scientific">Planosporangium thailandense</name>
    <dbReference type="NCBI Taxonomy" id="765197"/>
    <lineage>
        <taxon>Bacteria</taxon>
        <taxon>Bacillati</taxon>
        <taxon>Actinomycetota</taxon>
        <taxon>Actinomycetes</taxon>
        <taxon>Micromonosporales</taxon>
        <taxon>Micromonosporaceae</taxon>
        <taxon>Planosporangium</taxon>
    </lineage>
</organism>
<feature type="transmembrane region" description="Helical" evidence="6">
    <location>
        <begin position="315"/>
        <end position="336"/>
    </location>
</feature>
<dbReference type="EMBL" id="JAATVY010000056">
    <property type="protein sequence ID" value="NJC74292.1"/>
    <property type="molecule type" value="Genomic_DNA"/>
</dbReference>
<evidence type="ECO:0000256" key="5">
    <source>
        <dbReference type="ARBA" id="ARBA00023136"/>
    </source>
</evidence>
<evidence type="ECO:0000256" key="3">
    <source>
        <dbReference type="ARBA" id="ARBA00022692"/>
    </source>
</evidence>
<evidence type="ECO:0000313" key="7">
    <source>
        <dbReference type="EMBL" id="NJC74292.1"/>
    </source>
</evidence>
<feature type="transmembrane region" description="Helical" evidence="6">
    <location>
        <begin position="79"/>
        <end position="101"/>
    </location>
</feature>
<feature type="transmembrane region" description="Helical" evidence="6">
    <location>
        <begin position="141"/>
        <end position="162"/>
    </location>
</feature>
<dbReference type="InterPro" id="IPR050833">
    <property type="entry name" value="Poly_Biosynth_Transport"/>
</dbReference>
<keyword evidence="5 6" id="KW-0472">Membrane</keyword>
<comment type="caution">
    <text evidence="7">The sequence shown here is derived from an EMBL/GenBank/DDBJ whole genome shotgun (WGS) entry which is preliminary data.</text>
</comment>
<keyword evidence="2" id="KW-1003">Cell membrane</keyword>
<proteinExistence type="predicted"/>
<protein>
    <submittedName>
        <fullName evidence="7">Oligosaccharide flippase family protein</fullName>
    </submittedName>
</protein>
<evidence type="ECO:0000256" key="2">
    <source>
        <dbReference type="ARBA" id="ARBA00022475"/>
    </source>
</evidence>
<sequence>MSSRSRQVIHTVLTRFARVALGAATGIVIARSLHAEGRGAYAAVVAVASMAQSVGHMSVEQAHTALWRRARASIPSNSLLLGPAVGTFAGTAALIIVLLLGPRAVPLPSYGLLLVALAAVPLGMTVLYVNSVLVLQGRLNVVNRASLVAAVGQCGALLGFAFTGTLTVGVVVWVWTIAAGLPLVMLVPAMRPRLRDVDRRLAGATLTYGLRYHLAFAALYLLLRLDVLLLNGLSTPTAVGLYSLAVTIAELAWIVTDAAAQVALARQADTELADAAAVTLAATRTSALLSAVAVAGMCLTAPVLVPLLYGPGFAGSVPALMGLAVGIFALGATRPVNGFLVRLNRPVVSSAISLSAVAANVVLCLVLIPRWGVVGCGLASSGGYAILGGAQVAWFLRATGTPARRLLPGRADLDRLTRPGRRRARVDA</sequence>
<feature type="transmembrane region" description="Helical" evidence="6">
    <location>
        <begin position="348"/>
        <end position="371"/>
    </location>
</feature>
<dbReference type="PANTHER" id="PTHR30250:SF11">
    <property type="entry name" value="O-ANTIGEN TRANSPORTER-RELATED"/>
    <property type="match status" value="1"/>
</dbReference>
<evidence type="ECO:0000256" key="6">
    <source>
        <dbReference type="SAM" id="Phobius"/>
    </source>
</evidence>
<evidence type="ECO:0000256" key="4">
    <source>
        <dbReference type="ARBA" id="ARBA00022989"/>
    </source>
</evidence>
<feature type="transmembrane region" description="Helical" evidence="6">
    <location>
        <begin position="286"/>
        <end position="309"/>
    </location>
</feature>
<feature type="transmembrane region" description="Helical" evidence="6">
    <location>
        <begin position="168"/>
        <end position="189"/>
    </location>
</feature>
<evidence type="ECO:0000313" key="8">
    <source>
        <dbReference type="Proteomes" id="UP000722989"/>
    </source>
</evidence>
<name>A0ABX0YA83_9ACTN</name>
<keyword evidence="8" id="KW-1185">Reference proteome</keyword>
<feature type="transmembrane region" description="Helical" evidence="6">
    <location>
        <begin position="377"/>
        <end position="396"/>
    </location>
</feature>